<evidence type="ECO:0000259" key="1">
    <source>
        <dbReference type="Pfam" id="PF06985"/>
    </source>
</evidence>
<reference evidence="2" key="1">
    <citation type="submission" date="2023-06" db="EMBL/GenBank/DDBJ databases">
        <title>Genome-scale phylogeny and comparative genomics of the fungal order Sordariales.</title>
        <authorList>
            <consortium name="Lawrence Berkeley National Laboratory"/>
            <person name="Hensen N."/>
            <person name="Bonometti L."/>
            <person name="Westerberg I."/>
            <person name="Brannstrom I.O."/>
            <person name="Guillou S."/>
            <person name="Cros-Aarteil S."/>
            <person name="Calhoun S."/>
            <person name="Haridas S."/>
            <person name="Kuo A."/>
            <person name="Mondo S."/>
            <person name="Pangilinan J."/>
            <person name="Riley R."/>
            <person name="Labutti K."/>
            <person name="Andreopoulos B."/>
            <person name="Lipzen A."/>
            <person name="Chen C."/>
            <person name="Yanf M."/>
            <person name="Daum C."/>
            <person name="Ng V."/>
            <person name="Clum A."/>
            <person name="Steindorff A."/>
            <person name="Ohm R."/>
            <person name="Martin F."/>
            <person name="Silar P."/>
            <person name="Natvig D."/>
            <person name="Lalanne C."/>
            <person name="Gautier V."/>
            <person name="Ament-Velasquez S.L."/>
            <person name="Kruys A."/>
            <person name="Hutchinson M.I."/>
            <person name="Powell A.J."/>
            <person name="Barry K."/>
            <person name="Miller A.N."/>
            <person name="Grigoriev I.V."/>
            <person name="Debuchy R."/>
            <person name="Gladieux P."/>
            <person name="Thoren M.H."/>
            <person name="Johannesson H."/>
        </authorList>
    </citation>
    <scope>NUCLEOTIDE SEQUENCE</scope>
    <source>
        <strain evidence="2">8032-3</strain>
    </source>
</reference>
<dbReference type="AlphaFoldDB" id="A0AAJ0FJN7"/>
<name>A0AAJ0FJN7_9PEZI</name>
<keyword evidence="3" id="KW-1185">Reference proteome</keyword>
<comment type="caution">
    <text evidence="2">The sequence shown here is derived from an EMBL/GenBank/DDBJ whole genome shotgun (WGS) entry which is preliminary data.</text>
</comment>
<dbReference type="RefSeq" id="XP_060286340.1">
    <property type="nucleotide sequence ID" value="XM_060427209.1"/>
</dbReference>
<accession>A0AAJ0FJN7</accession>
<dbReference type="EMBL" id="MU839001">
    <property type="protein sequence ID" value="KAK1770127.1"/>
    <property type="molecule type" value="Genomic_DNA"/>
</dbReference>
<protein>
    <submittedName>
        <fullName evidence="2">Heterokaryon incompatibility protein-domain-containing protein</fullName>
    </submittedName>
</protein>
<organism evidence="2 3">
    <name type="scientific">Phialemonium atrogriseum</name>
    <dbReference type="NCBI Taxonomy" id="1093897"/>
    <lineage>
        <taxon>Eukaryota</taxon>
        <taxon>Fungi</taxon>
        <taxon>Dikarya</taxon>
        <taxon>Ascomycota</taxon>
        <taxon>Pezizomycotina</taxon>
        <taxon>Sordariomycetes</taxon>
        <taxon>Sordariomycetidae</taxon>
        <taxon>Cephalothecales</taxon>
        <taxon>Cephalothecaceae</taxon>
        <taxon>Phialemonium</taxon>
    </lineage>
</organism>
<dbReference type="PANTHER" id="PTHR33112:SF9">
    <property type="entry name" value="HETEROKARYON INCOMPATIBILITY DOMAIN-CONTAINING PROTEIN"/>
    <property type="match status" value="1"/>
</dbReference>
<gene>
    <name evidence="2" type="ORF">QBC33DRAFT_530194</name>
</gene>
<proteinExistence type="predicted"/>
<evidence type="ECO:0000313" key="3">
    <source>
        <dbReference type="Proteomes" id="UP001244011"/>
    </source>
</evidence>
<dbReference type="PANTHER" id="PTHR33112">
    <property type="entry name" value="DOMAIN PROTEIN, PUTATIVE-RELATED"/>
    <property type="match status" value="1"/>
</dbReference>
<evidence type="ECO:0000313" key="2">
    <source>
        <dbReference type="EMBL" id="KAK1770127.1"/>
    </source>
</evidence>
<feature type="domain" description="Heterokaryon incompatibility" evidence="1">
    <location>
        <begin position="227"/>
        <end position="380"/>
    </location>
</feature>
<dbReference type="Proteomes" id="UP001244011">
    <property type="component" value="Unassembled WGS sequence"/>
</dbReference>
<dbReference type="Pfam" id="PF06985">
    <property type="entry name" value="HET"/>
    <property type="match status" value="1"/>
</dbReference>
<dbReference type="GeneID" id="85310396"/>
<dbReference type="InterPro" id="IPR010730">
    <property type="entry name" value="HET"/>
</dbReference>
<sequence>MDIFSWLFQRAPHKSEICDICRPHFTNSGTSTPETSIPKTYDKIDARILDEAQQAACHGCWIACFAISLIQLTMETKLDARQVKELSLRMQSDKDVPDGMGKTTSKFFMGVLHLNGHRSLDSVEIFKVYQAAEESKVWFEGLFNPAKPYDLPTPLYLERAADRQPISGKTGSDKAFETAMQWLENCLRTHAKCGDDIAPPQLPTRVIDVGMDGPVRLVEPGSKRAPYVCLSHRWPTHTKILRCLQENIEALKEHIQKEALSQNFQEAISFVRRVSAWYNRMHPDREPLRYLWIDSLCIIQDSEEDWERESARMCAIYENATLTVASASGGEGCFSEAERVYQGFKVTNPARPNPTLYLRKELPHYEQPLELFTRGWVLQERLLSRRLLTFAPQELIWECLEVVDCECTVLAEGQKASSEPDAAAVNVCGPADEPEEAQYDVFSQYRNPAMYKKNNPNSHVISSPVKIAHQTSLQGRGRHREANLRYWWRRLVVMYSQLHLTVNSDIFPALSGLASQFGQATGQTDGDYVAGCWKSSLLEDLLWIVDPSEKKKEGEQPVDYRQKTWRAPSWSWASVSSQVLYRQHDPSWPEALVETYAHIISTKMVTAGANPLGRLVSASLHVRGPILVGNPNDFDKDLGVEVEYSGDTAARLTDLDGLQAFLLMAKYRDYDLEHSDTESTDWCFLHLDQADSAEFRYRRLGLLILSSEQPVATQKVPNLADERMHSCFKTRKIQDIELL</sequence>